<protein>
    <recommendedName>
        <fullName evidence="3">C3H1-type domain-containing protein</fullName>
    </recommendedName>
</protein>
<accession>A0A7S1B2S4</accession>
<feature type="region of interest" description="Disordered" evidence="1">
    <location>
        <begin position="429"/>
        <end position="456"/>
    </location>
</feature>
<feature type="compositionally biased region" description="Polar residues" evidence="1">
    <location>
        <begin position="25"/>
        <end position="34"/>
    </location>
</feature>
<dbReference type="EMBL" id="HBFQ01066379">
    <property type="protein sequence ID" value="CAD8872821.1"/>
    <property type="molecule type" value="Transcribed_RNA"/>
</dbReference>
<sequence>MADVGLSWPSNADAGASVGVETGNLSDCFSSDPQRPSRAESMASESTIAALGGCPRSQRFSRLHSLTLPVKNTFVDLPESDISDGEDIERAVQSAPVADFRDFRGRGHKRSQRNALHAWGVDLTPAEAIDVVALLSECADTEIFSTKSLDGEESEAGFHEDVEFTTQWLERCDELFAGARDGYEEPFRGVSNKIPEAHRVPREHREGFSDAFELPRIGVNHVSDRQQAAWEKSNRLFADSLGQDGFADILQPRHVSPSGSHINVQPTWGEHHVDSLFSGEDGYTEQLEQTSVGSPRKVAERMHIGWDRCDKIYPWQQKPEPFGLAFEQSFTRSPNFCDREKPAFERCHEIFPETRLFNSKCGLHLANLFQRPPSDASNDSPKSADSSVAVANEMKAKVSFDKDFQSPPQQQHPMGLWDAPAKARVNAEVPVEQERPQPEEEERFETAGADASSALGSPEYPTVGSAGHSTGQCKPCAFIWKETGCNRGIACPFCHLCDSRERRRRAKERMNSVKLCRRMTEGPSITIMPRHTGHGIS</sequence>
<organism evidence="2">
    <name type="scientific">Noctiluca scintillans</name>
    <name type="common">Sea sparkle</name>
    <name type="synonym">Red tide dinoflagellate</name>
    <dbReference type="NCBI Taxonomy" id="2966"/>
    <lineage>
        <taxon>Eukaryota</taxon>
        <taxon>Sar</taxon>
        <taxon>Alveolata</taxon>
        <taxon>Dinophyceae</taxon>
        <taxon>Noctilucales</taxon>
        <taxon>Noctilucaceae</taxon>
        <taxon>Noctiluca</taxon>
    </lineage>
</organism>
<gene>
    <name evidence="2" type="ORF">NSCI0253_LOCUS47178</name>
</gene>
<proteinExistence type="predicted"/>
<feature type="region of interest" description="Disordered" evidence="1">
    <location>
        <begin position="25"/>
        <end position="46"/>
    </location>
</feature>
<evidence type="ECO:0008006" key="3">
    <source>
        <dbReference type="Google" id="ProtNLM"/>
    </source>
</evidence>
<dbReference type="AlphaFoldDB" id="A0A7S1B2S4"/>
<evidence type="ECO:0000256" key="1">
    <source>
        <dbReference type="SAM" id="MobiDB-lite"/>
    </source>
</evidence>
<evidence type="ECO:0000313" key="2">
    <source>
        <dbReference type="EMBL" id="CAD8872821.1"/>
    </source>
</evidence>
<reference evidence="2" key="1">
    <citation type="submission" date="2021-01" db="EMBL/GenBank/DDBJ databases">
        <authorList>
            <person name="Corre E."/>
            <person name="Pelletier E."/>
            <person name="Niang G."/>
            <person name="Scheremetjew M."/>
            <person name="Finn R."/>
            <person name="Kale V."/>
            <person name="Holt S."/>
            <person name="Cochrane G."/>
            <person name="Meng A."/>
            <person name="Brown T."/>
            <person name="Cohen L."/>
        </authorList>
    </citation>
    <scope>NUCLEOTIDE SEQUENCE</scope>
</reference>
<name>A0A7S1B2S4_NOCSC</name>